<evidence type="ECO:0000256" key="2">
    <source>
        <dbReference type="SAM" id="Phobius"/>
    </source>
</evidence>
<name>A0ABQ3ZQQ1_9ACTN</name>
<dbReference type="Gene3D" id="2.60.40.3440">
    <property type="match status" value="9"/>
</dbReference>
<dbReference type="PANTHER" id="PTHR34720:SF9">
    <property type="entry name" value="BLR4714 PROTEIN"/>
    <property type="match status" value="1"/>
</dbReference>
<accession>A0ABQ3ZQQ1</accession>
<dbReference type="Pfam" id="PF17963">
    <property type="entry name" value="Big_9"/>
    <property type="match status" value="12"/>
</dbReference>
<sequence length="1796" mass="180623">MQALRSAPHRALAVLVVIAVGVAMTFYMTRAEAVITNPFSSEFSTDANGAILLRGNANLSCPVATAGCTDGLNGVGSGGETLNNNGYVMENIGADGGQGIFNSSSSTVTMPANSTVLWAGLYWSADTKAGTSGVAATTPADINKVKITVPGTAGWSTVAATTMFNPSSLTAYQGFANVTSLVAGAGNGQYSVGNIQAGTGKDRYAGWALVIAYQNATLPMRSLRVYDGFGVVSSASTSVNIPITGFETPHSGTIHTQIGTVVYEGDLGKTGDVLQLDTSSMSDAVNPVDNFFNSTISEGGALVTDRTPGNSNTLGLDVDQFDATDKLAHAATSASLTLTTTSETFYPGVVTFATDLYAPDLTTTLTGTDKTGSASRLMPGDEIEYSISVVNKGTDNSGGTVLTDAVPAGTTYVPGSLKIGSTAMTDTAADDTAEFVTDSAQGKTIFRIGTGATSTTGGTLATNATAAVTYRVKVKDSTASGTTITNVAALAYSGTTGRNITGTSNVVNTTVDKPVADLAATVTASTNTVQRDALPAAIAYQLTVTNNGTDREPLPVAKLTLPTGVTVATLPAGCTQSGQDITCALGALASGTAATVTINATVGASATLSSPATATASGSGTDNTPGNNTATAALRVNTKPTAADDTVSTATDVAKTINVLGNDNDPDAGDTLTVSIAASPSHGGGAVVNGDNTITYTPPTGWAGTDTFTYAVGDGHGGSATATVTVNVDNAPPVPADYQVATAANTPKAVAVLTNVTDPNGDPLSVSAVTQPASGGSVTTDGTTVKFTPNASFRGVATFKYTASDGRGGTASGNVEVTVANAAPVAQDDIVTTPYHTDKVIDVLANDTDANNDPLSITAVGTPSHGTADLIGGKITYRPAVKFSGTDTFTYTISDGNGGTATGTVTVTVSNAPPTVTDSTVTTPYGTPLSIDLGTTANDPNDDTITVIGTVNGAHGLVGVDADGNPEYTPAAGWSGPDSFSYTISDGHGGTATATVTVTVANGKPVAVDDPVTAQANIPLVIPVKANDSDPNNDPLTVTVDVAPGHGTAVVNPDGTVTYTPTSPGFRGTDTFHYTVSDDTDSAGATVTVTVVNSAPVAQSDATSTATDTPVTVTVLGNDTDPNGDAIAVKGFTNGAHGTVTLTGGNLVYAPNTGFAGTDTFTYTIEDPEHQTATAVVTVTVLNANPIAVPDTALGQPGVPLILKVLDNDTDPNLGQALRVISVTQPAHGTAVLNANGTITYTAAAGSSGMDTFDYTVTDDAGGTDSATVVISIDSAPVATPDTAAAGAGTPVDIDVLANDTDAENEALTLVSVSQPKHGTVKIVDGKVRYTPDAGYAGTDSFTYVVRDAAGGQSTGQISVTVANAAPVAVTDQAAVLKNGTVDIDVLANDTDVNADQKLTVTSVGKPAHGTATVTADGKIRYVPETGFIGTDRFDYVVSDGNGGTATGTVSVTVTGGSAVALPDSKTTPYQHAISVKVLDNDLNPYDATLLIVGVTQPANGTVTFTGTEVRYEPPAGFSGTVSFTYTISDGTDRSTSTVTIKVGAPPAVPDKSVTAKPATPVTVTLPKVDKNNNAVTVVKVGKPAHGTAKLNADGTVTYTPEAGFAGADSFSYSAVDEDGNMAYGTIKVKVDGPNSAPTAKDDTATVDAGKSVVIKVRANDSDANEDTLKVISVAKPKHGHAVINAGGTITYAPDDSYQGGKDSFTYTVSDGHGGYAKATVTVTVKQVADATTGTVIKLPKTGADIMSVGGVGVLTLIVGAALFFFGGRTPSWLVLAGGRDRGPGRHRPGKHALRM</sequence>
<dbReference type="EMBL" id="BOMN01000048">
    <property type="protein sequence ID" value="GIE20904.1"/>
    <property type="molecule type" value="Genomic_DNA"/>
</dbReference>
<dbReference type="NCBIfam" id="NF012211">
    <property type="entry name" value="tand_rpt_95"/>
    <property type="match status" value="12"/>
</dbReference>
<dbReference type="InterPro" id="IPR008966">
    <property type="entry name" value="Adhesion_dom_sf"/>
</dbReference>
<dbReference type="InterPro" id="IPR047589">
    <property type="entry name" value="DUF11_rpt"/>
</dbReference>
<keyword evidence="2" id="KW-0472">Membrane</keyword>
<evidence type="ECO:0000313" key="5">
    <source>
        <dbReference type="Proteomes" id="UP000603200"/>
    </source>
</evidence>
<keyword evidence="2" id="KW-0812">Transmembrane</keyword>
<feature type="region of interest" description="Disordered" evidence="1">
    <location>
        <begin position="608"/>
        <end position="629"/>
    </location>
</feature>
<keyword evidence="2" id="KW-1133">Transmembrane helix</keyword>
<evidence type="ECO:0000259" key="3">
    <source>
        <dbReference type="Pfam" id="PF01345"/>
    </source>
</evidence>
<feature type="domain" description="DUF11" evidence="3">
    <location>
        <begin position="517"/>
        <end position="633"/>
    </location>
</feature>
<evidence type="ECO:0000313" key="4">
    <source>
        <dbReference type="EMBL" id="GIE20904.1"/>
    </source>
</evidence>
<reference evidence="4 5" key="1">
    <citation type="submission" date="2021-01" db="EMBL/GenBank/DDBJ databases">
        <title>Whole genome shotgun sequence of Actinoplanes humidus NBRC 14915.</title>
        <authorList>
            <person name="Komaki H."/>
            <person name="Tamura T."/>
        </authorList>
    </citation>
    <scope>NUCLEOTIDE SEQUENCE [LARGE SCALE GENOMIC DNA]</scope>
    <source>
        <strain evidence="4 5">NBRC 14915</strain>
    </source>
</reference>
<feature type="domain" description="DUF11" evidence="3">
    <location>
        <begin position="370"/>
        <end position="499"/>
    </location>
</feature>
<organism evidence="4 5">
    <name type="scientific">Winogradskya humida</name>
    <dbReference type="NCBI Taxonomy" id="113566"/>
    <lineage>
        <taxon>Bacteria</taxon>
        <taxon>Bacillati</taxon>
        <taxon>Actinomycetota</taxon>
        <taxon>Actinomycetes</taxon>
        <taxon>Micromonosporales</taxon>
        <taxon>Micromonosporaceae</taxon>
        <taxon>Winogradskya</taxon>
    </lineage>
</organism>
<gene>
    <name evidence="4" type="ORF">Ahu01nite_040060</name>
</gene>
<dbReference type="NCBIfam" id="TIGR01451">
    <property type="entry name" value="B_ant_repeat"/>
    <property type="match status" value="1"/>
</dbReference>
<dbReference type="Proteomes" id="UP000603200">
    <property type="component" value="Unassembled WGS sequence"/>
</dbReference>
<dbReference type="Gene3D" id="2.60.40.2810">
    <property type="match status" value="3"/>
</dbReference>
<dbReference type="SUPFAM" id="SSF49401">
    <property type="entry name" value="Bacterial adhesins"/>
    <property type="match status" value="1"/>
</dbReference>
<feature type="transmembrane region" description="Helical" evidence="2">
    <location>
        <begin position="1746"/>
        <end position="1766"/>
    </location>
</feature>
<dbReference type="PANTHER" id="PTHR34720">
    <property type="entry name" value="MICROCYSTIN DEPENDENT PROTEIN"/>
    <property type="match status" value="1"/>
</dbReference>
<dbReference type="Gene3D" id="2.60.40.740">
    <property type="match status" value="1"/>
</dbReference>
<feature type="compositionally biased region" description="Low complexity" evidence="1">
    <location>
        <begin position="608"/>
        <end position="621"/>
    </location>
</feature>
<evidence type="ECO:0000256" key="1">
    <source>
        <dbReference type="SAM" id="MobiDB-lite"/>
    </source>
</evidence>
<dbReference type="InterPro" id="IPR001434">
    <property type="entry name" value="OmcB-like_DUF11"/>
</dbReference>
<comment type="caution">
    <text evidence="4">The sequence shown here is derived from an EMBL/GenBank/DDBJ whole genome shotgun (WGS) entry which is preliminary data.</text>
</comment>
<dbReference type="Pfam" id="PF01345">
    <property type="entry name" value="DUF11"/>
    <property type="match status" value="2"/>
</dbReference>
<dbReference type="RefSeq" id="WP_203838053.1">
    <property type="nucleotide sequence ID" value="NZ_BAAATV010000010.1"/>
</dbReference>
<keyword evidence="5" id="KW-1185">Reference proteome</keyword>
<protein>
    <recommendedName>
        <fullName evidence="3">DUF11 domain-containing protein</fullName>
    </recommendedName>
</protein>
<proteinExistence type="predicted"/>